<evidence type="ECO:0000256" key="1">
    <source>
        <dbReference type="SAM" id="Phobius"/>
    </source>
</evidence>
<organism evidence="2 3">
    <name type="scientific">Actinidia rufa</name>
    <dbReference type="NCBI Taxonomy" id="165716"/>
    <lineage>
        <taxon>Eukaryota</taxon>
        <taxon>Viridiplantae</taxon>
        <taxon>Streptophyta</taxon>
        <taxon>Embryophyta</taxon>
        <taxon>Tracheophyta</taxon>
        <taxon>Spermatophyta</taxon>
        <taxon>Magnoliopsida</taxon>
        <taxon>eudicotyledons</taxon>
        <taxon>Gunneridae</taxon>
        <taxon>Pentapetalae</taxon>
        <taxon>asterids</taxon>
        <taxon>Ericales</taxon>
        <taxon>Actinidiaceae</taxon>
        <taxon>Actinidia</taxon>
    </lineage>
</organism>
<dbReference type="EMBL" id="BJWL01000007">
    <property type="protein sequence ID" value="GFY89924.1"/>
    <property type="molecule type" value="Genomic_DNA"/>
</dbReference>
<protein>
    <submittedName>
        <fullName evidence="2">Pyridoxal-dependent decarboxylase family protein</fullName>
    </submittedName>
</protein>
<name>A0A7J0ETU2_9ERIC</name>
<keyword evidence="1" id="KW-0812">Transmembrane</keyword>
<keyword evidence="3" id="KW-1185">Reference proteome</keyword>
<feature type="transmembrane region" description="Helical" evidence="1">
    <location>
        <begin position="415"/>
        <end position="439"/>
    </location>
</feature>
<gene>
    <name evidence="2" type="ORF">Acr_07g0001210</name>
</gene>
<dbReference type="Proteomes" id="UP000585474">
    <property type="component" value="Unassembled WGS sequence"/>
</dbReference>
<evidence type="ECO:0000313" key="2">
    <source>
        <dbReference type="EMBL" id="GFY89924.1"/>
    </source>
</evidence>
<accession>A0A7J0ETU2</accession>
<evidence type="ECO:0000313" key="3">
    <source>
        <dbReference type="Proteomes" id="UP000585474"/>
    </source>
</evidence>
<sequence length="440" mass="47679">MCSSIALVQSIGRSDDSRSKIDRRAPIRKSGRLSPIFISLARSVRQFLGVGSSGDWVVMMSVDVVGGNGELILGVGCGGCHGRLAVGELEVANPSKSGHATVNELKECRKNLSSCLEKIQDSGGGDGTCSLARTVNELKECRKNLSSCLEKIQDSGGGDGTCSLARNAAVLMVNYIDHSRARGFEIDYLNIGSDQGLIIPILASVVLPTPGDLINTDSSKEKKLFKEAKCTKMKKQRTPCLHNFRDLIGCWKTIHNFLSGVLIEGRKRAGQRKSICRDQPSPPPSTSVAFAVERTTLSLFQQPPARRYHHNPTVIPSTVDFHRPSTTSPSPHLNHLPPHHPPCSKTHTLPPHHQPLQIDPHLTHRRAKQTTPKTNQVDLGLGNWCLVEAASDLGFSLGVMLWFGGELILGSSGELILGGGCGGCHGGLAVGVWFIWVYWW</sequence>
<dbReference type="AlphaFoldDB" id="A0A7J0ETU2"/>
<reference evidence="2 3" key="1">
    <citation type="submission" date="2019-07" db="EMBL/GenBank/DDBJ databases">
        <title>De Novo Assembly of kiwifruit Actinidia rufa.</title>
        <authorList>
            <person name="Sugita-Konishi S."/>
            <person name="Sato K."/>
            <person name="Mori E."/>
            <person name="Abe Y."/>
            <person name="Kisaki G."/>
            <person name="Hamano K."/>
            <person name="Suezawa K."/>
            <person name="Otani M."/>
            <person name="Fukuda T."/>
            <person name="Manabe T."/>
            <person name="Gomi K."/>
            <person name="Tabuchi M."/>
            <person name="Akimitsu K."/>
            <person name="Kataoka I."/>
        </authorList>
    </citation>
    <scope>NUCLEOTIDE SEQUENCE [LARGE SCALE GENOMIC DNA]</scope>
    <source>
        <strain evidence="3">cv. Fuchu</strain>
    </source>
</reference>
<keyword evidence="1" id="KW-0472">Membrane</keyword>
<proteinExistence type="predicted"/>
<comment type="caution">
    <text evidence="2">The sequence shown here is derived from an EMBL/GenBank/DDBJ whole genome shotgun (WGS) entry which is preliminary data.</text>
</comment>
<keyword evidence="1" id="KW-1133">Transmembrane helix</keyword>